<accession>A0ACA9S5E1</accession>
<name>A0ACA9S5E1_9GLOM</name>
<organism evidence="1 2">
    <name type="scientific">Racocetra persica</name>
    <dbReference type="NCBI Taxonomy" id="160502"/>
    <lineage>
        <taxon>Eukaryota</taxon>
        <taxon>Fungi</taxon>
        <taxon>Fungi incertae sedis</taxon>
        <taxon>Mucoromycota</taxon>
        <taxon>Glomeromycotina</taxon>
        <taxon>Glomeromycetes</taxon>
        <taxon>Diversisporales</taxon>
        <taxon>Gigasporaceae</taxon>
        <taxon>Racocetra</taxon>
    </lineage>
</organism>
<reference evidence="1" key="1">
    <citation type="submission" date="2021-06" db="EMBL/GenBank/DDBJ databases">
        <authorList>
            <person name="Kallberg Y."/>
            <person name="Tangrot J."/>
            <person name="Rosling A."/>
        </authorList>
    </citation>
    <scope>NUCLEOTIDE SEQUENCE</scope>
    <source>
        <strain evidence="1">MA461A</strain>
    </source>
</reference>
<gene>
    <name evidence="1" type="ORF">RPERSI_LOCUS27104</name>
</gene>
<keyword evidence="2" id="KW-1185">Reference proteome</keyword>
<sequence length="62" mass="7237">YCNLEKNNYETPVNNSISSIDEISLTSNENETMVNFNSIINDAYIDLQVQRILDELKVFHNR</sequence>
<feature type="non-terminal residue" evidence="1">
    <location>
        <position position="62"/>
    </location>
</feature>
<dbReference type="EMBL" id="CAJVQC010094636">
    <property type="protein sequence ID" value="CAG8827927.1"/>
    <property type="molecule type" value="Genomic_DNA"/>
</dbReference>
<protein>
    <submittedName>
        <fullName evidence="1">14778_t:CDS:1</fullName>
    </submittedName>
</protein>
<evidence type="ECO:0000313" key="2">
    <source>
        <dbReference type="Proteomes" id="UP000789920"/>
    </source>
</evidence>
<evidence type="ECO:0000313" key="1">
    <source>
        <dbReference type="EMBL" id="CAG8827927.1"/>
    </source>
</evidence>
<dbReference type="Proteomes" id="UP000789920">
    <property type="component" value="Unassembled WGS sequence"/>
</dbReference>
<proteinExistence type="predicted"/>
<comment type="caution">
    <text evidence="1">The sequence shown here is derived from an EMBL/GenBank/DDBJ whole genome shotgun (WGS) entry which is preliminary data.</text>
</comment>
<feature type="non-terminal residue" evidence="1">
    <location>
        <position position="1"/>
    </location>
</feature>